<feature type="domain" description="Zn(2)-C6 fungal-type" evidence="8">
    <location>
        <begin position="13"/>
        <end position="42"/>
    </location>
</feature>
<sequence>MPKQQLRKNVINACTNCKKTKTKCDGEEQCARCADKKLECTYILPVKSRGPTPKSVKNARQISNLRRNGQFRPIKPKPITTNNVTIASQNVTINNSGNNLLQIPQQFQQIIPSTLIYTPNNINNNINDDNNNINNINNIGSSPLMFESNNFLQSENNNFNKNLNETNTTTLNDDVSNFDINLMPECIYSEQFTNSITNNLTTNDSTNITDIYAMIVNAQMNTVTIPNMNNISNMNNITTMNAISTMNNDTPNLNVTPNTNNMNNMNAILNVTPMYETSNTIITPVNNFMNLSIEDTILNSNTVDNISYDMFYSPSEMINFNNTHDEWEFFSQTN</sequence>
<dbReference type="CDD" id="cd00067">
    <property type="entry name" value="GAL4"/>
    <property type="match status" value="1"/>
</dbReference>
<dbReference type="GO" id="GO:0000981">
    <property type="term" value="F:DNA-binding transcription factor activity, RNA polymerase II-specific"/>
    <property type="evidence" value="ECO:0007669"/>
    <property type="project" value="InterPro"/>
</dbReference>
<dbReference type="GO" id="GO:0005634">
    <property type="term" value="C:nucleus"/>
    <property type="evidence" value="ECO:0007669"/>
    <property type="project" value="UniProtKB-SubCell"/>
</dbReference>
<dbReference type="OrthoDB" id="2740448at2759"/>
<dbReference type="GO" id="GO:0008270">
    <property type="term" value="F:zinc ion binding"/>
    <property type="evidence" value="ECO:0007669"/>
    <property type="project" value="InterPro"/>
</dbReference>
<dbReference type="SMART" id="SM00066">
    <property type="entry name" value="GAL4"/>
    <property type="match status" value="1"/>
</dbReference>
<keyword evidence="7" id="KW-0539">Nucleus</keyword>
<dbReference type="EMBL" id="CAJVPK010001170">
    <property type="protein sequence ID" value="CAG8574765.1"/>
    <property type="molecule type" value="Genomic_DNA"/>
</dbReference>
<dbReference type="PROSITE" id="PS50048">
    <property type="entry name" value="ZN2_CY6_FUNGAL_2"/>
    <property type="match status" value="1"/>
</dbReference>
<dbReference type="GO" id="GO:0003677">
    <property type="term" value="F:DNA binding"/>
    <property type="evidence" value="ECO:0007669"/>
    <property type="project" value="UniProtKB-KW"/>
</dbReference>
<keyword evidence="5" id="KW-0238">DNA-binding</keyword>
<dbReference type="Proteomes" id="UP000789706">
    <property type="component" value="Unassembled WGS sequence"/>
</dbReference>
<dbReference type="PANTHER" id="PTHR31668">
    <property type="entry name" value="GLUCOSE TRANSPORT TRANSCRIPTION REGULATOR RGT1-RELATED-RELATED"/>
    <property type="match status" value="1"/>
</dbReference>
<accession>A0A9N9BN44</accession>
<evidence type="ECO:0000313" key="10">
    <source>
        <dbReference type="Proteomes" id="UP000789706"/>
    </source>
</evidence>
<evidence type="ECO:0000259" key="8">
    <source>
        <dbReference type="PROSITE" id="PS50048"/>
    </source>
</evidence>
<gene>
    <name evidence="9" type="ORF">DEBURN_LOCUS8269</name>
</gene>
<dbReference type="SUPFAM" id="SSF57701">
    <property type="entry name" value="Zn2/Cys6 DNA-binding domain"/>
    <property type="match status" value="1"/>
</dbReference>
<dbReference type="PROSITE" id="PS00463">
    <property type="entry name" value="ZN2_CY6_FUNGAL_1"/>
    <property type="match status" value="1"/>
</dbReference>
<proteinExistence type="predicted"/>
<evidence type="ECO:0000256" key="4">
    <source>
        <dbReference type="ARBA" id="ARBA00023015"/>
    </source>
</evidence>
<dbReference type="InterPro" id="IPR036864">
    <property type="entry name" value="Zn2-C6_fun-type_DNA-bd_sf"/>
</dbReference>
<comment type="subcellular location">
    <subcellularLocation>
        <location evidence="1">Nucleus</location>
    </subcellularLocation>
</comment>
<evidence type="ECO:0000256" key="2">
    <source>
        <dbReference type="ARBA" id="ARBA00022723"/>
    </source>
</evidence>
<dbReference type="PANTHER" id="PTHR31668:SF18">
    <property type="entry name" value="MALTOSE FERMENTATION REGULATORY PROTEIN MAL13-RELATED"/>
    <property type="match status" value="1"/>
</dbReference>
<dbReference type="InterPro" id="IPR001138">
    <property type="entry name" value="Zn2Cys6_DnaBD"/>
</dbReference>
<evidence type="ECO:0000256" key="5">
    <source>
        <dbReference type="ARBA" id="ARBA00023125"/>
    </source>
</evidence>
<evidence type="ECO:0000256" key="1">
    <source>
        <dbReference type="ARBA" id="ARBA00004123"/>
    </source>
</evidence>
<evidence type="ECO:0000256" key="7">
    <source>
        <dbReference type="ARBA" id="ARBA00023242"/>
    </source>
</evidence>
<keyword evidence="3" id="KW-0862">Zinc</keyword>
<organism evidence="9 10">
    <name type="scientific">Diversispora eburnea</name>
    <dbReference type="NCBI Taxonomy" id="1213867"/>
    <lineage>
        <taxon>Eukaryota</taxon>
        <taxon>Fungi</taxon>
        <taxon>Fungi incertae sedis</taxon>
        <taxon>Mucoromycota</taxon>
        <taxon>Glomeromycotina</taxon>
        <taxon>Glomeromycetes</taxon>
        <taxon>Diversisporales</taxon>
        <taxon>Diversisporaceae</taxon>
        <taxon>Diversispora</taxon>
    </lineage>
</organism>
<keyword evidence="6" id="KW-0804">Transcription</keyword>
<keyword evidence="10" id="KW-1185">Reference proteome</keyword>
<protein>
    <submittedName>
        <fullName evidence="9">6987_t:CDS:1</fullName>
    </submittedName>
</protein>
<reference evidence="9" key="1">
    <citation type="submission" date="2021-06" db="EMBL/GenBank/DDBJ databases">
        <authorList>
            <person name="Kallberg Y."/>
            <person name="Tangrot J."/>
            <person name="Rosling A."/>
        </authorList>
    </citation>
    <scope>NUCLEOTIDE SEQUENCE</scope>
    <source>
        <strain evidence="9">AZ414A</strain>
    </source>
</reference>
<dbReference type="InterPro" id="IPR050797">
    <property type="entry name" value="Carb_Metab_Trans_Reg"/>
</dbReference>
<name>A0A9N9BN44_9GLOM</name>
<dbReference type="Gene3D" id="4.10.240.10">
    <property type="entry name" value="Zn(2)-C6 fungal-type DNA-binding domain"/>
    <property type="match status" value="1"/>
</dbReference>
<evidence type="ECO:0000256" key="3">
    <source>
        <dbReference type="ARBA" id="ARBA00022833"/>
    </source>
</evidence>
<keyword evidence="2" id="KW-0479">Metal-binding</keyword>
<evidence type="ECO:0000313" key="9">
    <source>
        <dbReference type="EMBL" id="CAG8574765.1"/>
    </source>
</evidence>
<evidence type="ECO:0000256" key="6">
    <source>
        <dbReference type="ARBA" id="ARBA00023163"/>
    </source>
</evidence>
<keyword evidence="4" id="KW-0805">Transcription regulation</keyword>
<dbReference type="Pfam" id="PF00172">
    <property type="entry name" value="Zn_clus"/>
    <property type="match status" value="1"/>
</dbReference>
<dbReference type="AlphaFoldDB" id="A0A9N9BN44"/>
<comment type="caution">
    <text evidence="9">The sequence shown here is derived from an EMBL/GenBank/DDBJ whole genome shotgun (WGS) entry which is preliminary data.</text>
</comment>